<gene>
    <name evidence="1" type="ORF">E5329_20065</name>
</gene>
<evidence type="ECO:0000313" key="2">
    <source>
        <dbReference type="Proteomes" id="UP000304953"/>
    </source>
</evidence>
<keyword evidence="2" id="KW-1185">Reference proteome</keyword>
<accession>A0AC61RRN4</accession>
<evidence type="ECO:0000313" key="1">
    <source>
        <dbReference type="EMBL" id="TGY91793.1"/>
    </source>
</evidence>
<reference evidence="1" key="1">
    <citation type="submission" date="2019-04" db="EMBL/GenBank/DDBJ databases">
        <title>Microbes associate with the intestines of laboratory mice.</title>
        <authorList>
            <person name="Navarre W."/>
            <person name="Wong E."/>
            <person name="Huang K."/>
            <person name="Tropini C."/>
            <person name="Ng K."/>
            <person name="Yu B."/>
        </authorList>
    </citation>
    <scope>NUCLEOTIDE SEQUENCE</scope>
    <source>
        <strain evidence="1">NM01_1-7b</strain>
    </source>
</reference>
<dbReference type="Proteomes" id="UP000304953">
    <property type="component" value="Unassembled WGS sequence"/>
</dbReference>
<comment type="caution">
    <text evidence="1">The sequence shown here is derived from an EMBL/GenBank/DDBJ whole genome shotgun (WGS) entry which is preliminary data.</text>
</comment>
<protein>
    <submittedName>
        <fullName evidence="1">Uncharacterized protein</fullName>
    </submittedName>
</protein>
<sequence length="183" mass="21486">MRKEKYKAKCPKQILMADPAYFEGDGKNPYEYDRMAYEPPPGFKMGILLSERWDPVLAGETLYMMGLYFAPEENLDRYMDFGIEECYSCSQYYVVVDNVRYRVTADGRQHDVETGAEGDWGLYQEFYSLEGKSTRLCAVHIGFLVPKREAFERMREMMYSLFEGVQPERKEKHPGKKRDSPCR</sequence>
<organism evidence="1 2">
    <name type="scientific">Petralouisia muris</name>
    <dbReference type="NCBI Taxonomy" id="3032872"/>
    <lineage>
        <taxon>Bacteria</taxon>
        <taxon>Bacillati</taxon>
        <taxon>Bacillota</taxon>
        <taxon>Clostridia</taxon>
        <taxon>Lachnospirales</taxon>
        <taxon>Lachnospiraceae</taxon>
        <taxon>Petralouisia</taxon>
    </lineage>
</organism>
<proteinExistence type="predicted"/>
<name>A0AC61RRN4_9FIRM</name>
<dbReference type="EMBL" id="SRYA01000051">
    <property type="protein sequence ID" value="TGY91793.1"/>
    <property type="molecule type" value="Genomic_DNA"/>
</dbReference>